<reference evidence="2 3" key="1">
    <citation type="submission" date="2013-08" db="EMBL/GenBank/DDBJ databases">
        <title>The genome sequence of Skermanella stibiiresistens.</title>
        <authorList>
            <person name="Zhu W."/>
            <person name="Wang G."/>
        </authorList>
    </citation>
    <scope>NUCLEOTIDE SEQUENCE [LARGE SCALE GENOMIC DNA]</scope>
    <source>
        <strain evidence="2 3">SB22</strain>
    </source>
</reference>
<dbReference type="STRING" id="1385369.N825_12175"/>
<sequence>MKMTKLSTVPLARPLASLFALLLVAGCAGSQPSRLYTLTAAPPRPPAVATKPSRVIGLESVGVPDYLRRPEIVTRTSANQLKALEFDRWGGTLELMINQTLLRNLNATMPGAEVLQMPVRMDLSPTNTVEIDLDRFEAEEAGQAVLEARWRIYTGDRRPLRFGRTAVAKPVSTPLDPDQVAAALSLALADLATDIAGALQK</sequence>
<evidence type="ECO:0000313" key="3">
    <source>
        <dbReference type="Proteomes" id="UP000019486"/>
    </source>
</evidence>
<dbReference type="Proteomes" id="UP000019486">
    <property type="component" value="Unassembled WGS sequence"/>
</dbReference>
<dbReference type="AlphaFoldDB" id="W9H167"/>
<keyword evidence="3" id="KW-1185">Reference proteome</keyword>
<proteinExistence type="predicted"/>
<comment type="caution">
    <text evidence="2">The sequence shown here is derived from an EMBL/GenBank/DDBJ whole genome shotgun (WGS) entry which is preliminary data.</text>
</comment>
<dbReference type="PROSITE" id="PS51257">
    <property type="entry name" value="PROKAR_LIPOPROTEIN"/>
    <property type="match status" value="1"/>
</dbReference>
<gene>
    <name evidence="2" type="ORF">N825_12175</name>
</gene>
<evidence type="ECO:0000313" key="2">
    <source>
        <dbReference type="EMBL" id="EWY38561.1"/>
    </source>
</evidence>
<protein>
    <recommendedName>
        <fullName evidence="1">ABC-type transport auxiliary lipoprotein component domain-containing protein</fullName>
    </recommendedName>
</protein>
<dbReference type="Gene3D" id="3.40.50.10610">
    <property type="entry name" value="ABC-type transport auxiliary lipoprotein component"/>
    <property type="match status" value="1"/>
</dbReference>
<organism evidence="2 3">
    <name type="scientific">Skermanella stibiiresistens SB22</name>
    <dbReference type="NCBI Taxonomy" id="1385369"/>
    <lineage>
        <taxon>Bacteria</taxon>
        <taxon>Pseudomonadati</taxon>
        <taxon>Pseudomonadota</taxon>
        <taxon>Alphaproteobacteria</taxon>
        <taxon>Rhodospirillales</taxon>
        <taxon>Azospirillaceae</taxon>
        <taxon>Skermanella</taxon>
    </lineage>
</organism>
<accession>W9H167</accession>
<name>W9H167_9PROT</name>
<dbReference type="OrthoDB" id="7064073at2"/>
<feature type="domain" description="ABC-type transport auxiliary lipoprotein component" evidence="1">
    <location>
        <begin position="36"/>
        <end position="196"/>
    </location>
</feature>
<dbReference type="SUPFAM" id="SSF159594">
    <property type="entry name" value="XCC0632-like"/>
    <property type="match status" value="1"/>
</dbReference>
<dbReference type="InterPro" id="IPR005586">
    <property type="entry name" value="ABC_trans_aux"/>
</dbReference>
<dbReference type="EMBL" id="AVFL01000017">
    <property type="protein sequence ID" value="EWY38561.1"/>
    <property type="molecule type" value="Genomic_DNA"/>
</dbReference>
<dbReference type="Pfam" id="PF03886">
    <property type="entry name" value="ABC_trans_aux"/>
    <property type="match status" value="1"/>
</dbReference>
<evidence type="ECO:0000259" key="1">
    <source>
        <dbReference type="Pfam" id="PF03886"/>
    </source>
</evidence>